<proteinExistence type="predicted"/>
<keyword evidence="2" id="KW-0732">Signal</keyword>
<dbReference type="Gene3D" id="3.60.60.10">
    <property type="entry name" value="Penicillin V Acylase, Chain A"/>
    <property type="match status" value="1"/>
</dbReference>
<evidence type="ECO:0000256" key="2">
    <source>
        <dbReference type="SAM" id="SignalP"/>
    </source>
</evidence>
<dbReference type="EMBL" id="MTEJ01000005">
    <property type="protein sequence ID" value="OQX16397.1"/>
    <property type="molecule type" value="Genomic_DNA"/>
</dbReference>
<comment type="caution">
    <text evidence="3">The sequence shown here is derived from an EMBL/GenBank/DDBJ whole genome shotgun (WGS) entry which is preliminary data.</text>
</comment>
<dbReference type="NCBIfam" id="NF040521">
    <property type="entry name" value="C45_proenzyme"/>
    <property type="match status" value="1"/>
</dbReference>
<keyword evidence="1" id="KW-0472">Membrane</keyword>
<protein>
    <submittedName>
        <fullName evidence="3">Uncharacterized protein</fullName>
    </submittedName>
</protein>
<accession>A0A1Y1QYJ3</accession>
<dbReference type="Proteomes" id="UP000192491">
    <property type="component" value="Unassembled WGS sequence"/>
</dbReference>
<dbReference type="InterPro" id="IPR047794">
    <property type="entry name" value="C45_proenzyme-like"/>
</dbReference>
<feature type="signal peptide" evidence="2">
    <location>
        <begin position="1"/>
        <end position="19"/>
    </location>
</feature>
<evidence type="ECO:0000313" key="4">
    <source>
        <dbReference type="Proteomes" id="UP000192491"/>
    </source>
</evidence>
<organism evidence="3 4">
    <name type="scientific">Thiothrix lacustris</name>
    <dbReference type="NCBI Taxonomy" id="525917"/>
    <lineage>
        <taxon>Bacteria</taxon>
        <taxon>Pseudomonadati</taxon>
        <taxon>Pseudomonadota</taxon>
        <taxon>Gammaproteobacteria</taxon>
        <taxon>Thiotrichales</taxon>
        <taxon>Thiotrichaceae</taxon>
        <taxon>Thiothrix</taxon>
    </lineage>
</organism>
<gene>
    <name evidence="3" type="ORF">BWK73_04160</name>
</gene>
<feature type="chain" id="PRO_5012756340" evidence="2">
    <location>
        <begin position="20"/>
        <end position="440"/>
    </location>
</feature>
<name>A0A1Y1QYJ3_9GAMM</name>
<evidence type="ECO:0000313" key="3">
    <source>
        <dbReference type="EMBL" id="OQX16397.1"/>
    </source>
</evidence>
<reference evidence="3 4" key="1">
    <citation type="submission" date="2017-01" db="EMBL/GenBank/DDBJ databases">
        <title>Novel large sulfur bacteria in the metagenomes of groundwater-fed chemosynthetic microbial mats in the Lake Huron basin.</title>
        <authorList>
            <person name="Sharrar A.M."/>
            <person name="Flood B.E."/>
            <person name="Bailey J.V."/>
            <person name="Jones D.S."/>
            <person name="Biddanda B."/>
            <person name="Ruberg S.A."/>
            <person name="Marcus D.N."/>
            <person name="Dick G.J."/>
        </authorList>
    </citation>
    <scope>NUCLEOTIDE SEQUENCE [LARGE SCALE GENOMIC DNA]</scope>
    <source>
        <strain evidence="3">A8</strain>
    </source>
</reference>
<feature type="transmembrane region" description="Helical" evidence="1">
    <location>
        <begin position="409"/>
        <end position="428"/>
    </location>
</feature>
<keyword evidence="1" id="KW-0812">Transmembrane</keyword>
<keyword evidence="1" id="KW-1133">Transmembrane helix</keyword>
<evidence type="ECO:0000256" key="1">
    <source>
        <dbReference type="SAM" id="Phobius"/>
    </source>
</evidence>
<dbReference type="AlphaFoldDB" id="A0A1Y1QYJ3"/>
<sequence>MSRLFLLLTLCLCCHAVGAEPVLASDKLPILRINTNARPQLETGLEIGRQSKALFPDIEQRYDTHLATILTLSNYEELLDKHLPPLLAQLEPAYLDEMQGVAGAWVMVNASKRGDGQLSLAEYQLLNLLPDMGLAPNGTGIGVFGKAAALNSTMVGRNLDWRSTAALRGLQAITVYENTEQSVVNIGFAGMLGIFNGFNNQGLFLGRFNAEPYSPYLRPSTLPELSLSGFSLRQALATQQSGNAAKRWLTDKQSGFSTSILIADKETVQVLEYFANDKAQPRAWNSAVNSNRPWDKPQQIAVVDCLILDAFADHCHDVNNGVRWQRLREQMNFSADNPASFEAISALLFDTANQQYEIFNAQTLQSLVYFPTKNRLYLYAIPENGEHSATPVHVAYLDLLPATADDDISLVWVIWLLLFAMLGGIILVRKKALTAEQLRL</sequence>